<keyword evidence="3 10" id="KW-0816">Tricarboxylic acid cycle</keyword>
<dbReference type="Pfam" id="PF03971">
    <property type="entry name" value="IDH"/>
    <property type="match status" value="1"/>
</dbReference>
<evidence type="ECO:0000256" key="8">
    <source>
        <dbReference type="ARBA" id="ARBA00023554"/>
    </source>
</evidence>
<dbReference type="EC" id="1.1.1.42" evidence="10"/>
<name>A0ABS8G6T1_9ALTE</name>
<dbReference type="PANTHER" id="PTHR36999">
    <property type="entry name" value="ISOCITRATE DEHYDROGENASE [NADP]"/>
    <property type="match status" value="1"/>
</dbReference>
<dbReference type="SUPFAM" id="SSF53659">
    <property type="entry name" value="Isocitrate/Isopropylmalate dehydrogenase-like"/>
    <property type="match status" value="1"/>
</dbReference>
<keyword evidence="12" id="KW-1185">Reference proteome</keyword>
<dbReference type="Proteomes" id="UP001520878">
    <property type="component" value="Unassembled WGS sequence"/>
</dbReference>
<evidence type="ECO:0000256" key="2">
    <source>
        <dbReference type="ARBA" id="ARBA00022435"/>
    </source>
</evidence>
<evidence type="ECO:0000256" key="6">
    <source>
        <dbReference type="ARBA" id="ARBA00022857"/>
    </source>
</evidence>
<sequence>MTSKSTIIYTKTDEAPMLATYSLLPIVRAFASTADIDVEVSDISLAARILAHFPEYLSEEQRVPDALAELGAMTQDPNANIIKLPNISASIPQLKAAIKELNAKGFNVPAFPDEAKTDEEKDIAERYSKVLGSAVNPVLREGNSDRRAPTAVKNYARNHPHSMGEWSQASRSHVAHMRGGDFYSREKSVTVEKDGFVRIEFTDKQGNVKVLRPRIDLLAGEVIDGMFMSKKALCKFFEEQIEDAKETGVLFSLHVKATMMKVSHPIVFGHCVKVFYKQLFDKYQDLFDELGVNPNNGLGSVYDKIASLPESQRSEIQRDINACYADRPPIAMVNSDKGISNLHVPSDVIVDASMPAMIRSSGQMWGPDGKLHDTKAVIPESTYATIYQEMINFCKTHGAFDPTTMGTVPNVGLMAQKAEEYGSHDKTFEMSADGTMRIIDQDDNVLIEHEVEEGDIWRMCQTKDAPIRDWVKLAVTRCRQSGMPAVFWLDDERAHDAQLILKVNEYMKEHDTDGLDIQIMSPVRAIRYTMERAIRGLDTISVTGNVLRDYLTDLFPILELGTSAKMLSIVPLMAGGGLYETGAGGSAPKHVQQFVEEGHLRWDSLGEFLALAVSLEDVAIKHSNSKAKLLAKSLDAATEKLLNEGKSPLRKAGELDNRGSHFYLAMYWAEAMSQQTEDAALAEQFAKLHQQLKDSEQKVLAEIDATQGQALDIGGYYYPEEGKTKGAMCPSETLNSVLSALAQ</sequence>
<dbReference type="PANTHER" id="PTHR36999:SF1">
    <property type="entry name" value="ISOCITRATE DEHYDROGENASE (NADP(+))"/>
    <property type="match status" value="1"/>
</dbReference>
<keyword evidence="7 10" id="KW-0560">Oxidoreductase</keyword>
<keyword evidence="2 10" id="KW-0329">Glyoxylate bypass</keyword>
<dbReference type="InterPro" id="IPR004436">
    <property type="entry name" value="Isocitrate_DH_NADP_mono"/>
</dbReference>
<proteinExistence type="inferred from homology"/>
<reference evidence="11 12" key="1">
    <citation type="submission" date="2021-10" db="EMBL/GenBank/DDBJ databases">
        <title>Draft genome of Aestuariibacter halophilus JC2043.</title>
        <authorList>
            <person name="Emsley S.A."/>
            <person name="Pfannmuller K.M."/>
            <person name="Ushijima B."/>
            <person name="Saw J.H."/>
            <person name="Videau P."/>
        </authorList>
    </citation>
    <scope>NUCLEOTIDE SEQUENCE [LARGE SCALE GENOMIC DNA]</scope>
    <source>
        <strain evidence="11 12">JC2043</strain>
    </source>
</reference>
<comment type="caution">
    <text evidence="11">The sequence shown here is derived from an EMBL/GenBank/DDBJ whole genome shotgun (WGS) entry which is preliminary data.</text>
</comment>
<evidence type="ECO:0000313" key="12">
    <source>
        <dbReference type="Proteomes" id="UP001520878"/>
    </source>
</evidence>
<dbReference type="PIRSF" id="PIRSF009407">
    <property type="entry name" value="IDH_monmr"/>
    <property type="match status" value="1"/>
</dbReference>
<keyword evidence="4" id="KW-0479">Metal-binding</keyword>
<gene>
    <name evidence="11" type="ORF">LJ739_03995</name>
</gene>
<protein>
    <recommendedName>
        <fullName evidence="10">Isocitrate dehydrogenase [NADP]</fullName>
        <ecNumber evidence="10">1.1.1.42</ecNumber>
    </recommendedName>
    <alternativeName>
        <fullName evidence="10">Oxalosuccinate decarboxylase</fullName>
    </alternativeName>
</protein>
<evidence type="ECO:0000313" key="11">
    <source>
        <dbReference type="EMBL" id="MCC2615399.1"/>
    </source>
</evidence>
<evidence type="ECO:0000256" key="3">
    <source>
        <dbReference type="ARBA" id="ARBA00022532"/>
    </source>
</evidence>
<organism evidence="11 12">
    <name type="scientific">Fluctibacter halophilus</name>
    <dbReference type="NCBI Taxonomy" id="226011"/>
    <lineage>
        <taxon>Bacteria</taxon>
        <taxon>Pseudomonadati</taxon>
        <taxon>Pseudomonadota</taxon>
        <taxon>Gammaproteobacteria</taxon>
        <taxon>Alteromonadales</taxon>
        <taxon>Alteromonadaceae</taxon>
        <taxon>Fluctibacter</taxon>
    </lineage>
</organism>
<dbReference type="RefSeq" id="WP_229157301.1">
    <property type="nucleotide sequence ID" value="NZ_JAJEWP010000001.1"/>
</dbReference>
<comment type="similarity">
    <text evidence="9 10">Belongs to the monomeric-type IDH family.</text>
</comment>
<dbReference type="GO" id="GO:0004450">
    <property type="term" value="F:isocitrate dehydrogenase (NADP+) activity"/>
    <property type="evidence" value="ECO:0007669"/>
    <property type="project" value="UniProtKB-EC"/>
</dbReference>
<keyword evidence="6 10" id="KW-0521">NADP</keyword>
<evidence type="ECO:0000256" key="4">
    <source>
        <dbReference type="ARBA" id="ARBA00022723"/>
    </source>
</evidence>
<evidence type="ECO:0000256" key="10">
    <source>
        <dbReference type="PIRNR" id="PIRNR009407"/>
    </source>
</evidence>
<dbReference type="Gene3D" id="3.40.718.10">
    <property type="entry name" value="Isopropylmalate Dehydrogenase"/>
    <property type="match status" value="1"/>
</dbReference>
<evidence type="ECO:0000256" key="9">
    <source>
        <dbReference type="ARBA" id="ARBA00046318"/>
    </source>
</evidence>
<comment type="catalytic activity">
    <reaction evidence="8 10">
        <text>D-threo-isocitrate + NADP(+) = 2-oxoglutarate + CO2 + NADPH</text>
        <dbReference type="Rhea" id="RHEA:19629"/>
        <dbReference type="ChEBI" id="CHEBI:15562"/>
        <dbReference type="ChEBI" id="CHEBI:16526"/>
        <dbReference type="ChEBI" id="CHEBI:16810"/>
        <dbReference type="ChEBI" id="CHEBI:57783"/>
        <dbReference type="ChEBI" id="CHEBI:58349"/>
        <dbReference type="EC" id="1.1.1.42"/>
    </reaction>
</comment>
<evidence type="ECO:0000256" key="1">
    <source>
        <dbReference type="ARBA" id="ARBA00001946"/>
    </source>
</evidence>
<evidence type="ECO:0000256" key="5">
    <source>
        <dbReference type="ARBA" id="ARBA00022842"/>
    </source>
</evidence>
<evidence type="ECO:0000256" key="7">
    <source>
        <dbReference type="ARBA" id="ARBA00023002"/>
    </source>
</evidence>
<accession>A0ABS8G6T1</accession>
<comment type="cofactor">
    <cofactor evidence="1">
        <name>Mg(2+)</name>
        <dbReference type="ChEBI" id="CHEBI:18420"/>
    </cofactor>
</comment>
<dbReference type="EMBL" id="JAJEWP010000001">
    <property type="protein sequence ID" value="MCC2615399.1"/>
    <property type="molecule type" value="Genomic_DNA"/>
</dbReference>
<dbReference type="NCBIfam" id="TIGR00178">
    <property type="entry name" value="monomer_idh"/>
    <property type="match status" value="1"/>
</dbReference>
<keyword evidence="5" id="KW-0460">Magnesium</keyword>